<comment type="caution">
    <text evidence="1">The sequence shown here is derived from an EMBL/GenBank/DDBJ whole genome shotgun (WGS) entry which is preliminary data.</text>
</comment>
<dbReference type="AlphaFoldDB" id="A0A179V959"/>
<proteinExistence type="predicted"/>
<dbReference type="SUPFAM" id="SSF53474">
    <property type="entry name" value="alpha/beta-Hydrolases"/>
    <property type="match status" value="1"/>
</dbReference>
<dbReference type="InterPro" id="IPR029058">
    <property type="entry name" value="AB_hydrolase_fold"/>
</dbReference>
<accession>A0A179V959</accession>
<reference evidence="1 2" key="1">
    <citation type="submission" date="2016-01" db="EMBL/GenBank/DDBJ databases">
        <title>Mycobacterium immunogenum strain CD11_6 genome sequencing and assembly.</title>
        <authorList>
            <person name="Kaur G."/>
            <person name="Nair G.R."/>
            <person name="Mayilraj S."/>
        </authorList>
    </citation>
    <scope>NUCLEOTIDE SEQUENCE [LARGE SCALE GENOMIC DNA]</scope>
    <source>
        <strain evidence="1 2">CD11-6</strain>
    </source>
</reference>
<evidence type="ECO:0008006" key="3">
    <source>
        <dbReference type="Google" id="ProtNLM"/>
    </source>
</evidence>
<organism evidence="1 2">
    <name type="scientific">Mycobacteroides immunogenum</name>
    <dbReference type="NCBI Taxonomy" id="83262"/>
    <lineage>
        <taxon>Bacteria</taxon>
        <taxon>Bacillati</taxon>
        <taxon>Actinomycetota</taxon>
        <taxon>Actinomycetes</taxon>
        <taxon>Mycobacteriales</taxon>
        <taxon>Mycobacteriaceae</taxon>
        <taxon>Mycobacteroides</taxon>
    </lineage>
</organism>
<dbReference type="Proteomes" id="UP000186919">
    <property type="component" value="Unassembled WGS sequence"/>
</dbReference>
<name>A0A179V959_9MYCO</name>
<sequence length="142" mass="16434">MGGNGTYIAMTKHPELFTDVRCIVNPQPTSLRPFVENNLGWMGAADQFDAVDWLIKVNTGFSVDQLSPVEYAKNCHIPTFIIQVRNDVLSSARDVQAIFDNIPAADKKLFWIENSTRRRWDGYNYFPQHPEPMIEWFDKHMK</sequence>
<gene>
    <name evidence="1" type="ORF">AWB85_25380</name>
</gene>
<dbReference type="EMBL" id="LQYE01000025">
    <property type="protein sequence ID" value="OAT68274.1"/>
    <property type="molecule type" value="Genomic_DNA"/>
</dbReference>
<evidence type="ECO:0000313" key="2">
    <source>
        <dbReference type="Proteomes" id="UP000186919"/>
    </source>
</evidence>
<evidence type="ECO:0000313" key="1">
    <source>
        <dbReference type="EMBL" id="OAT68274.1"/>
    </source>
</evidence>
<protein>
    <recommendedName>
        <fullName evidence="3">Peptidase S9 prolyl oligopeptidase catalytic domain-containing protein</fullName>
    </recommendedName>
</protein>
<dbReference type="Gene3D" id="3.40.50.1820">
    <property type="entry name" value="alpha/beta hydrolase"/>
    <property type="match status" value="1"/>
</dbReference>